<proteinExistence type="predicted"/>
<dbReference type="InParanoid" id="E3K0Y9"/>
<dbReference type="HOGENOM" id="CLU_1415820_0_0_1"/>
<keyword evidence="2" id="KW-1185">Reference proteome</keyword>
<gene>
    <name evidence="1" type="ORF">PGTG_03920</name>
</gene>
<name>E3K0Y9_PUCGT</name>
<dbReference type="AlphaFoldDB" id="E3K0Y9"/>
<accession>E3K0Y9</accession>
<dbReference type="EMBL" id="DS178269">
    <property type="protein sequence ID" value="EFP77964.2"/>
    <property type="molecule type" value="Genomic_DNA"/>
</dbReference>
<dbReference type="VEuPathDB" id="FungiDB:PGTG_03920"/>
<sequence>MYEYIPGNHNLYIPHEYNFRHLPVFELDRPSRSSVEKEHLVRSYSEDDACFCTSTATVMIFQANFLPPAKHRRRGRSFDAFLGPTCRVWLLAQGTTTGRLKNYASRGSLSSLDACCRPLVLKKTSGPSFPFALIGFRSVLVCPQAGGRYSNRRGRGRMKVQAVSTLNIKPLFADSRIPLVVVVLVLQIGDNS</sequence>
<evidence type="ECO:0000313" key="2">
    <source>
        <dbReference type="Proteomes" id="UP000008783"/>
    </source>
</evidence>
<dbReference type="KEGG" id="pgr:PGTG_03920"/>
<organism evidence="1 2">
    <name type="scientific">Puccinia graminis f. sp. tritici (strain CRL 75-36-700-3 / race SCCL)</name>
    <name type="common">Black stem rust fungus</name>
    <dbReference type="NCBI Taxonomy" id="418459"/>
    <lineage>
        <taxon>Eukaryota</taxon>
        <taxon>Fungi</taxon>
        <taxon>Dikarya</taxon>
        <taxon>Basidiomycota</taxon>
        <taxon>Pucciniomycotina</taxon>
        <taxon>Pucciniomycetes</taxon>
        <taxon>Pucciniales</taxon>
        <taxon>Pucciniaceae</taxon>
        <taxon>Puccinia</taxon>
    </lineage>
</organism>
<evidence type="ECO:0000313" key="1">
    <source>
        <dbReference type="EMBL" id="EFP77964.2"/>
    </source>
</evidence>
<dbReference type="RefSeq" id="XP_003322383.2">
    <property type="nucleotide sequence ID" value="XM_003322335.2"/>
</dbReference>
<protein>
    <submittedName>
        <fullName evidence="1">Uncharacterized protein</fullName>
    </submittedName>
</protein>
<reference key="1">
    <citation type="submission" date="2007-01" db="EMBL/GenBank/DDBJ databases">
        <title>The Genome Sequence of Puccinia graminis f. sp. tritici Strain CRL 75-36-700-3.</title>
        <authorList>
            <consortium name="The Broad Institute Genome Sequencing Platform"/>
            <person name="Birren B."/>
            <person name="Lander E."/>
            <person name="Galagan J."/>
            <person name="Nusbaum C."/>
            <person name="Devon K."/>
            <person name="Cuomo C."/>
            <person name="Jaffe D."/>
            <person name="Butler J."/>
            <person name="Alvarez P."/>
            <person name="Gnerre S."/>
            <person name="Grabherr M."/>
            <person name="Mauceli E."/>
            <person name="Brockman W."/>
            <person name="Young S."/>
            <person name="LaButti K."/>
            <person name="Sykes S."/>
            <person name="DeCaprio D."/>
            <person name="Crawford M."/>
            <person name="Koehrsen M."/>
            <person name="Engels R."/>
            <person name="Montgomery P."/>
            <person name="Pearson M."/>
            <person name="Howarth C."/>
            <person name="Larson L."/>
            <person name="White J."/>
            <person name="Zeng Q."/>
            <person name="Kodira C."/>
            <person name="Yandava C."/>
            <person name="Alvarado L."/>
            <person name="O'Leary S."/>
            <person name="Szabo L."/>
            <person name="Dean R."/>
            <person name="Schein J."/>
        </authorList>
    </citation>
    <scope>NUCLEOTIDE SEQUENCE</scope>
    <source>
        <strain>CRL 75-36-700-3</strain>
    </source>
</reference>
<dbReference type="GeneID" id="10541112"/>
<dbReference type="Proteomes" id="UP000008783">
    <property type="component" value="Unassembled WGS sequence"/>
</dbReference>
<reference evidence="2" key="2">
    <citation type="journal article" date="2011" name="Proc. Natl. Acad. Sci. U.S.A.">
        <title>Obligate biotrophy features unraveled by the genomic analysis of rust fungi.</title>
        <authorList>
            <person name="Duplessis S."/>
            <person name="Cuomo C.A."/>
            <person name="Lin Y.-C."/>
            <person name="Aerts A."/>
            <person name="Tisserant E."/>
            <person name="Veneault-Fourrey C."/>
            <person name="Joly D.L."/>
            <person name="Hacquard S."/>
            <person name="Amselem J."/>
            <person name="Cantarel B.L."/>
            <person name="Chiu R."/>
            <person name="Coutinho P.M."/>
            <person name="Feau N."/>
            <person name="Field M."/>
            <person name="Frey P."/>
            <person name="Gelhaye E."/>
            <person name="Goldberg J."/>
            <person name="Grabherr M.G."/>
            <person name="Kodira C.D."/>
            <person name="Kohler A."/>
            <person name="Kuees U."/>
            <person name="Lindquist E.A."/>
            <person name="Lucas S.M."/>
            <person name="Mago R."/>
            <person name="Mauceli E."/>
            <person name="Morin E."/>
            <person name="Murat C."/>
            <person name="Pangilinan J.L."/>
            <person name="Park R."/>
            <person name="Pearson M."/>
            <person name="Quesneville H."/>
            <person name="Rouhier N."/>
            <person name="Sakthikumar S."/>
            <person name="Salamov A.A."/>
            <person name="Schmutz J."/>
            <person name="Selles B."/>
            <person name="Shapiro H."/>
            <person name="Tanguay P."/>
            <person name="Tuskan G.A."/>
            <person name="Henrissat B."/>
            <person name="Van de Peer Y."/>
            <person name="Rouze P."/>
            <person name="Ellis J.G."/>
            <person name="Dodds P.N."/>
            <person name="Schein J.E."/>
            <person name="Zhong S."/>
            <person name="Hamelin R.C."/>
            <person name="Grigoriev I.V."/>
            <person name="Szabo L.J."/>
            <person name="Martin F."/>
        </authorList>
    </citation>
    <scope>NUCLEOTIDE SEQUENCE [LARGE SCALE GENOMIC DNA]</scope>
    <source>
        <strain evidence="2">CRL 75-36-700-3 / race SCCL</strain>
    </source>
</reference>